<dbReference type="Proteomes" id="UP000095039">
    <property type="component" value="Unassembled WGS sequence"/>
</dbReference>
<gene>
    <name evidence="1" type="ORF">A1OK_02810</name>
</gene>
<proteinExistence type="predicted"/>
<dbReference type="AlphaFoldDB" id="A0A1E5C123"/>
<keyword evidence="2" id="KW-1185">Reference proteome</keyword>
<evidence type="ECO:0000313" key="1">
    <source>
        <dbReference type="EMBL" id="OEE59204.1"/>
    </source>
</evidence>
<name>A0A1E5C123_9GAMM</name>
<comment type="caution">
    <text evidence="1">The sequence shown here is derived from an EMBL/GenBank/DDBJ whole genome shotgun (WGS) entry which is preliminary data.</text>
</comment>
<accession>A0A1E5C123</accession>
<sequence length="132" mass="14256">MKKAHILTATGIAVLVSVIGFVSMPTQKPLSKIGLVSVENHAKNQTSMLDLKTDTPAKNMLSDDAEYPTPVIQLQQTLTYGLINAEAPSLPILQGDLETFAQSNVGSSQNVPEELSQLKARLQKLKNISNTQ</sequence>
<reference evidence="1 2" key="1">
    <citation type="journal article" date="2012" name="Science">
        <title>Ecological populations of bacteria act as socially cohesive units of antibiotic production and resistance.</title>
        <authorList>
            <person name="Cordero O.X."/>
            <person name="Wildschutte H."/>
            <person name="Kirkup B."/>
            <person name="Proehl S."/>
            <person name="Ngo L."/>
            <person name="Hussain F."/>
            <person name="Le Roux F."/>
            <person name="Mincer T."/>
            <person name="Polz M.F."/>
        </authorList>
    </citation>
    <scope>NUCLEOTIDE SEQUENCE [LARGE SCALE GENOMIC DNA]</scope>
    <source>
        <strain evidence="1 2">FF-454</strain>
    </source>
</reference>
<organism evidence="1 2">
    <name type="scientific">Enterovibrio norvegicus FF-454</name>
    <dbReference type="NCBI Taxonomy" id="1185651"/>
    <lineage>
        <taxon>Bacteria</taxon>
        <taxon>Pseudomonadati</taxon>
        <taxon>Pseudomonadota</taxon>
        <taxon>Gammaproteobacteria</taxon>
        <taxon>Vibrionales</taxon>
        <taxon>Vibrionaceae</taxon>
        <taxon>Enterovibrio</taxon>
    </lineage>
</organism>
<evidence type="ECO:0000313" key="2">
    <source>
        <dbReference type="Proteomes" id="UP000095039"/>
    </source>
</evidence>
<dbReference type="EMBL" id="AJWN02000090">
    <property type="protein sequence ID" value="OEE59204.1"/>
    <property type="molecule type" value="Genomic_DNA"/>
</dbReference>
<protein>
    <submittedName>
        <fullName evidence="1">Uncharacterized protein</fullName>
    </submittedName>
</protein>